<name>A0A3P6Q0R5_ANISI</name>
<evidence type="ECO:0000313" key="1">
    <source>
        <dbReference type="EMBL" id="VDK38837.1"/>
    </source>
</evidence>
<accession>A0A3P6Q0R5</accession>
<reference evidence="1 2" key="1">
    <citation type="submission" date="2018-11" db="EMBL/GenBank/DDBJ databases">
        <authorList>
            <consortium name="Pathogen Informatics"/>
        </authorList>
    </citation>
    <scope>NUCLEOTIDE SEQUENCE [LARGE SCALE GENOMIC DNA]</scope>
</reference>
<keyword evidence="2" id="KW-1185">Reference proteome</keyword>
<gene>
    <name evidence="1" type="ORF">ASIM_LOCUS9360</name>
</gene>
<proteinExistence type="predicted"/>
<protein>
    <submittedName>
        <fullName evidence="1">Uncharacterized protein</fullName>
    </submittedName>
</protein>
<dbReference type="AlphaFoldDB" id="A0A3P6Q0R5"/>
<dbReference type="Proteomes" id="UP000267096">
    <property type="component" value="Unassembled WGS sequence"/>
</dbReference>
<sequence length="50" mass="5958">MNLSVVKRIMKVTVVNLNASCKRKSIYQHQTTASIWREPLHRCLQRHLLR</sequence>
<evidence type="ECO:0000313" key="2">
    <source>
        <dbReference type="Proteomes" id="UP000267096"/>
    </source>
</evidence>
<dbReference type="EMBL" id="UYRR01028297">
    <property type="protein sequence ID" value="VDK38837.1"/>
    <property type="molecule type" value="Genomic_DNA"/>
</dbReference>
<organism evidence="1 2">
    <name type="scientific">Anisakis simplex</name>
    <name type="common">Herring worm</name>
    <dbReference type="NCBI Taxonomy" id="6269"/>
    <lineage>
        <taxon>Eukaryota</taxon>
        <taxon>Metazoa</taxon>
        <taxon>Ecdysozoa</taxon>
        <taxon>Nematoda</taxon>
        <taxon>Chromadorea</taxon>
        <taxon>Rhabditida</taxon>
        <taxon>Spirurina</taxon>
        <taxon>Ascaridomorpha</taxon>
        <taxon>Ascaridoidea</taxon>
        <taxon>Anisakidae</taxon>
        <taxon>Anisakis</taxon>
        <taxon>Anisakis simplex complex</taxon>
    </lineage>
</organism>